<evidence type="ECO:0000256" key="3">
    <source>
        <dbReference type="ARBA" id="ARBA00013109"/>
    </source>
</evidence>
<keyword evidence="12" id="KW-1185">Reference proteome</keyword>
<evidence type="ECO:0000256" key="7">
    <source>
        <dbReference type="ARBA" id="ARBA00040167"/>
    </source>
</evidence>
<protein>
    <recommendedName>
        <fullName evidence="7 9">Uroporphyrinogen-III synthase</fullName>
        <ecNumber evidence="3 9">4.2.1.75</ecNumber>
    </recommendedName>
</protein>
<dbReference type="GO" id="GO:0004852">
    <property type="term" value="F:uroporphyrinogen-III synthase activity"/>
    <property type="evidence" value="ECO:0007669"/>
    <property type="project" value="UniProtKB-UniRule"/>
</dbReference>
<name>A4BAP9_9GAMM</name>
<evidence type="ECO:0000259" key="10">
    <source>
        <dbReference type="Pfam" id="PF02602"/>
    </source>
</evidence>
<comment type="similarity">
    <text evidence="2 9">Belongs to the uroporphyrinogen-III synthase family.</text>
</comment>
<reference evidence="11 12" key="1">
    <citation type="submission" date="2006-02" db="EMBL/GenBank/DDBJ databases">
        <authorList>
            <person name="Pinhassi J."/>
            <person name="Pedros-Alio C."/>
            <person name="Ferriera S."/>
            <person name="Johnson J."/>
            <person name="Kravitz S."/>
            <person name="Halpern A."/>
            <person name="Remington K."/>
            <person name="Beeson K."/>
            <person name="Tran B."/>
            <person name="Rogers Y.-H."/>
            <person name="Friedman R."/>
            <person name="Venter J.C."/>
        </authorList>
    </citation>
    <scope>NUCLEOTIDE SEQUENCE [LARGE SCALE GENOMIC DNA]</scope>
    <source>
        <strain evidence="11 12">MED297</strain>
    </source>
</reference>
<comment type="caution">
    <text evidence="11">The sequence shown here is derived from an EMBL/GenBank/DDBJ whole genome shotgun (WGS) entry which is preliminary data.</text>
</comment>
<dbReference type="InterPro" id="IPR039793">
    <property type="entry name" value="UROS/Hem4"/>
</dbReference>
<dbReference type="RefSeq" id="WP_008041666.1">
    <property type="nucleotide sequence ID" value="NZ_CH724149.1"/>
</dbReference>
<dbReference type="STRING" id="314283.MED297_10856"/>
<evidence type="ECO:0000256" key="5">
    <source>
        <dbReference type="ARBA" id="ARBA00023244"/>
    </source>
</evidence>
<feature type="domain" description="Tetrapyrrole biosynthesis uroporphyrinogen III synthase" evidence="10">
    <location>
        <begin position="17"/>
        <end position="236"/>
    </location>
</feature>
<keyword evidence="5 9" id="KW-0627">Porphyrin biosynthesis</keyword>
<evidence type="ECO:0000313" key="12">
    <source>
        <dbReference type="Proteomes" id="UP000005953"/>
    </source>
</evidence>
<dbReference type="GO" id="GO:0006780">
    <property type="term" value="P:uroporphyrinogen III biosynthetic process"/>
    <property type="evidence" value="ECO:0007669"/>
    <property type="project" value="UniProtKB-UniRule"/>
</dbReference>
<evidence type="ECO:0000256" key="8">
    <source>
        <dbReference type="ARBA" id="ARBA00048617"/>
    </source>
</evidence>
<dbReference type="UniPathway" id="UPA00251">
    <property type="reaction ID" value="UER00320"/>
</dbReference>
<gene>
    <name evidence="11" type="ORF">MED297_10856</name>
</gene>
<dbReference type="InterPro" id="IPR003754">
    <property type="entry name" value="4pyrrol_synth_uPrphyn_synth"/>
</dbReference>
<sequence length="246" mass="27328">MRRILIPKASREQARWQQALAGESIEPLWIDPWQMSGLPQTAEHRNQWLNLDLFSGVVCVSPTAAEVLVAALDEFWPMPPSGVHWLCNGPRTAEVLSEAGLTPVFPQQGHTAEQVLALPEAQCAQGDKWLIVKGEGGRVTLAQTLTERGAIATELPVYRRAVDNDALQYMTSIRADADALWLSSEFLGESLLNQGRDLWQSWTGEWWVSSPRLKDWCQAQGCRRVRVASGATVQALQAMIRETASQ</sequence>
<dbReference type="Proteomes" id="UP000005953">
    <property type="component" value="Unassembled WGS sequence"/>
</dbReference>
<comment type="function">
    <text evidence="6 9">Catalyzes cyclization of the linear tetrapyrrole, hydroxymethylbilane, to the macrocyclic uroporphyrinogen III.</text>
</comment>
<dbReference type="CDD" id="cd06578">
    <property type="entry name" value="HemD"/>
    <property type="match status" value="1"/>
</dbReference>
<dbReference type="HOGENOM" id="CLU_011276_9_4_6"/>
<dbReference type="EMBL" id="AAOE01000002">
    <property type="protein sequence ID" value="EAR11005.1"/>
    <property type="molecule type" value="Genomic_DNA"/>
</dbReference>
<accession>A4BAP9</accession>
<dbReference type="SUPFAM" id="SSF69618">
    <property type="entry name" value="HemD-like"/>
    <property type="match status" value="1"/>
</dbReference>
<dbReference type="OrthoDB" id="9787650at2"/>
<evidence type="ECO:0000256" key="2">
    <source>
        <dbReference type="ARBA" id="ARBA00008133"/>
    </source>
</evidence>
<dbReference type="AlphaFoldDB" id="A4BAP9"/>
<evidence type="ECO:0000313" key="11">
    <source>
        <dbReference type="EMBL" id="EAR11005.1"/>
    </source>
</evidence>
<dbReference type="Gene3D" id="3.40.50.10090">
    <property type="match status" value="2"/>
</dbReference>
<dbReference type="InterPro" id="IPR036108">
    <property type="entry name" value="4pyrrol_syn_uPrphyn_synt_sf"/>
</dbReference>
<dbReference type="PANTHER" id="PTHR38042:SF1">
    <property type="entry name" value="UROPORPHYRINOGEN-III SYNTHASE, CHLOROPLASTIC"/>
    <property type="match status" value="1"/>
</dbReference>
<dbReference type="GO" id="GO:0006782">
    <property type="term" value="P:protoporphyrinogen IX biosynthetic process"/>
    <property type="evidence" value="ECO:0007669"/>
    <property type="project" value="UniProtKB-UniRule"/>
</dbReference>
<keyword evidence="4 9" id="KW-0456">Lyase</keyword>
<dbReference type="PANTHER" id="PTHR38042">
    <property type="entry name" value="UROPORPHYRINOGEN-III SYNTHASE, CHLOROPLASTIC"/>
    <property type="match status" value="1"/>
</dbReference>
<evidence type="ECO:0000256" key="1">
    <source>
        <dbReference type="ARBA" id="ARBA00004772"/>
    </source>
</evidence>
<comment type="catalytic activity">
    <reaction evidence="8 9">
        <text>hydroxymethylbilane = uroporphyrinogen III + H2O</text>
        <dbReference type="Rhea" id="RHEA:18965"/>
        <dbReference type="ChEBI" id="CHEBI:15377"/>
        <dbReference type="ChEBI" id="CHEBI:57308"/>
        <dbReference type="ChEBI" id="CHEBI:57845"/>
        <dbReference type="EC" id="4.2.1.75"/>
    </reaction>
</comment>
<comment type="pathway">
    <text evidence="1 9">Porphyrin-containing compound metabolism; protoporphyrin-IX biosynthesis; coproporphyrinogen-III from 5-aminolevulinate: step 3/4.</text>
</comment>
<proteinExistence type="inferred from homology"/>
<evidence type="ECO:0000256" key="9">
    <source>
        <dbReference type="RuleBase" id="RU366031"/>
    </source>
</evidence>
<dbReference type="Pfam" id="PF02602">
    <property type="entry name" value="HEM4"/>
    <property type="match status" value="1"/>
</dbReference>
<evidence type="ECO:0000256" key="4">
    <source>
        <dbReference type="ARBA" id="ARBA00023239"/>
    </source>
</evidence>
<organism evidence="11 12">
    <name type="scientific">Reinekea blandensis MED297</name>
    <dbReference type="NCBI Taxonomy" id="314283"/>
    <lineage>
        <taxon>Bacteria</taxon>
        <taxon>Pseudomonadati</taxon>
        <taxon>Pseudomonadota</taxon>
        <taxon>Gammaproteobacteria</taxon>
        <taxon>Oceanospirillales</taxon>
        <taxon>Saccharospirillaceae</taxon>
        <taxon>Reinekea</taxon>
    </lineage>
</organism>
<dbReference type="EC" id="4.2.1.75" evidence="3 9"/>
<evidence type="ECO:0000256" key="6">
    <source>
        <dbReference type="ARBA" id="ARBA00037589"/>
    </source>
</evidence>